<dbReference type="EMBL" id="JAREWH010000027">
    <property type="protein sequence ID" value="MDN3193686.1"/>
    <property type="molecule type" value="Genomic_DNA"/>
</dbReference>
<dbReference type="AlphaFoldDB" id="A0AAW7KLE5"/>
<name>A0AAW7KLE5_ENTFL</name>
<accession>A0AAW7KLE5</accession>
<proteinExistence type="predicted"/>
<comment type="caution">
    <text evidence="1">The sequence shown here is derived from an EMBL/GenBank/DDBJ whole genome shotgun (WGS) entry which is preliminary data.</text>
</comment>
<dbReference type="Proteomes" id="UP001173174">
    <property type="component" value="Unassembled WGS sequence"/>
</dbReference>
<organism evidence="1 2">
    <name type="scientific">Enterococcus faecalis</name>
    <name type="common">Streptococcus faecalis</name>
    <dbReference type="NCBI Taxonomy" id="1351"/>
    <lineage>
        <taxon>Bacteria</taxon>
        <taxon>Bacillati</taxon>
        <taxon>Bacillota</taxon>
        <taxon>Bacilli</taxon>
        <taxon>Lactobacillales</taxon>
        <taxon>Enterococcaceae</taxon>
        <taxon>Enterococcus</taxon>
    </lineage>
</organism>
<reference evidence="1" key="2">
    <citation type="submission" date="2023-03" db="EMBL/GenBank/DDBJ databases">
        <authorList>
            <person name="Zajac M."/>
            <person name="Kwit R."/>
            <person name="Wasyl D."/>
        </authorList>
    </citation>
    <scope>NUCLEOTIDE SEQUENCE</scope>
    <source>
        <strain evidence="1">691B_2</strain>
    </source>
</reference>
<reference evidence="1" key="1">
    <citation type="journal article" date="2023" name="Pathogens">
        <title>Prevalence of Enterococcus spp. and the Whole-Genome Characteristics of Enterococcus faecium and Enterococcus faecalis Strains Isolated from Free-Living Birds in Poland.</title>
        <authorList>
            <person name="Kwit R."/>
            <person name="Zajac M."/>
            <person name="Smialowska-Weglinska A."/>
            <person name="Skarzynska M."/>
            <person name="Bomba A."/>
            <person name="Lalak A."/>
            <person name="Skrzypiec E."/>
            <person name="Wojdat D."/>
            <person name="Koza W."/>
            <person name="Mikos-Wojewoda E."/>
            <person name="Pasim P."/>
            <person name="Skora M."/>
            <person name="Polak M."/>
            <person name="Wiacek J."/>
            <person name="Wasyl D."/>
        </authorList>
    </citation>
    <scope>NUCLEOTIDE SEQUENCE</scope>
    <source>
        <strain evidence="1">691B_2</strain>
    </source>
</reference>
<dbReference type="RefSeq" id="WP_289854285.1">
    <property type="nucleotide sequence ID" value="NZ_JAREUT010000012.1"/>
</dbReference>
<gene>
    <name evidence="1" type="ORF">P0E79_14525</name>
</gene>
<evidence type="ECO:0000313" key="1">
    <source>
        <dbReference type="EMBL" id="MDN3193686.1"/>
    </source>
</evidence>
<evidence type="ECO:0000313" key="2">
    <source>
        <dbReference type="Proteomes" id="UP001173174"/>
    </source>
</evidence>
<protein>
    <submittedName>
        <fullName evidence="1">Uncharacterized protein</fullName>
    </submittedName>
</protein>
<sequence length="80" mass="9490">MLIYAHERGNSYGSTYFVSFCEVELVIMLVWKNNSFVYNKEEIDEVINTTASVNSELKLAIYQFIEKTNYLMYLSYKELH</sequence>